<evidence type="ECO:0000313" key="3">
    <source>
        <dbReference type="Proteomes" id="UP000001819"/>
    </source>
</evidence>
<protein>
    <submittedName>
        <fullName evidence="4">Ficolin-1-like</fullName>
    </submittedName>
</protein>
<dbReference type="SMART" id="SM00186">
    <property type="entry name" value="FBG"/>
    <property type="match status" value="1"/>
</dbReference>
<evidence type="ECO:0000259" key="2">
    <source>
        <dbReference type="PROSITE" id="PS51406"/>
    </source>
</evidence>
<dbReference type="InterPro" id="IPR036056">
    <property type="entry name" value="Fibrinogen-like_C"/>
</dbReference>
<name>A0A6I8VVR7_DROPS</name>
<feature type="signal peptide" evidence="1">
    <location>
        <begin position="1"/>
        <end position="25"/>
    </location>
</feature>
<dbReference type="PANTHER" id="PTHR19143">
    <property type="entry name" value="FIBRINOGEN/TENASCIN/ANGIOPOEITIN"/>
    <property type="match status" value="1"/>
</dbReference>
<dbReference type="PANTHER" id="PTHR19143:SF327">
    <property type="entry name" value="FI21813P1-RELATED"/>
    <property type="match status" value="1"/>
</dbReference>
<feature type="chain" id="PRO_5026233396" evidence="1">
    <location>
        <begin position="26"/>
        <end position="259"/>
    </location>
</feature>
<feature type="domain" description="Fibrinogen C-terminal" evidence="2">
    <location>
        <begin position="65"/>
        <end position="233"/>
    </location>
</feature>
<evidence type="ECO:0000256" key="1">
    <source>
        <dbReference type="SAM" id="SignalP"/>
    </source>
</evidence>
<dbReference type="GO" id="GO:0005615">
    <property type="term" value="C:extracellular space"/>
    <property type="evidence" value="ECO:0007669"/>
    <property type="project" value="TreeGrafter"/>
</dbReference>
<dbReference type="InterPro" id="IPR002181">
    <property type="entry name" value="Fibrinogen_a/b/g_C_dom"/>
</dbReference>
<keyword evidence="3" id="KW-1185">Reference proteome</keyword>
<accession>A0A6I8VVR7</accession>
<sequence length="259" mass="30261">MFSSKMLKYSIFVLVLVFSWLNVMAETNVDLGQKVTSLEEQCGFFCFSPLNFLLRFLSSWEEKMIHTEHPPTSCRAFGYSSEIHVIHVPGLHPFAVPCDSQMAGPGWTVVMRKIDCCTDSFSKNWSEYKQGFGEINGTFFIGLEKLHLMTEASPQELYLYANESGKEFFGKWFDFRLGNEDDGFNLKSITHLNGTIYDYFQGQVNVTFSTYDRENYVDEYYRPAYVNHGGWWYSQSNTDSPTRLYYYREFVQMMIRDQT</sequence>
<dbReference type="KEGG" id="dpo:6903515"/>
<reference evidence="4" key="1">
    <citation type="submission" date="2025-08" db="UniProtKB">
        <authorList>
            <consortium name="RefSeq"/>
        </authorList>
    </citation>
    <scope>IDENTIFICATION</scope>
    <source>
        <strain evidence="4">MV-25-SWS-2005</strain>
        <tissue evidence="4">Whole body</tissue>
    </source>
</reference>
<organism evidence="3 4">
    <name type="scientific">Drosophila pseudoobscura pseudoobscura</name>
    <name type="common">Fruit fly</name>
    <dbReference type="NCBI Taxonomy" id="46245"/>
    <lineage>
        <taxon>Eukaryota</taxon>
        <taxon>Metazoa</taxon>
        <taxon>Ecdysozoa</taxon>
        <taxon>Arthropoda</taxon>
        <taxon>Hexapoda</taxon>
        <taxon>Insecta</taxon>
        <taxon>Pterygota</taxon>
        <taxon>Neoptera</taxon>
        <taxon>Endopterygota</taxon>
        <taxon>Diptera</taxon>
        <taxon>Brachycera</taxon>
        <taxon>Muscomorpha</taxon>
        <taxon>Ephydroidea</taxon>
        <taxon>Drosophilidae</taxon>
        <taxon>Drosophila</taxon>
        <taxon>Sophophora</taxon>
    </lineage>
</organism>
<dbReference type="Pfam" id="PF00147">
    <property type="entry name" value="Fibrinogen_C"/>
    <property type="match status" value="1"/>
</dbReference>
<proteinExistence type="predicted"/>
<dbReference type="SUPFAM" id="SSF56496">
    <property type="entry name" value="Fibrinogen C-terminal domain-like"/>
    <property type="match status" value="1"/>
</dbReference>
<dbReference type="AlphaFoldDB" id="A0A6I8VVR7"/>
<dbReference type="InterPro" id="IPR050373">
    <property type="entry name" value="Fibrinogen_C-term_domain"/>
</dbReference>
<dbReference type="InParanoid" id="A0A6I8VVR7"/>
<keyword evidence="1" id="KW-0732">Signal</keyword>
<dbReference type="Gene3D" id="3.90.215.10">
    <property type="entry name" value="Gamma Fibrinogen, chain A, domain 1"/>
    <property type="match status" value="1"/>
</dbReference>
<dbReference type="InterPro" id="IPR014716">
    <property type="entry name" value="Fibrinogen_a/b/g_C_1"/>
</dbReference>
<dbReference type="PROSITE" id="PS51406">
    <property type="entry name" value="FIBRINOGEN_C_2"/>
    <property type="match status" value="1"/>
</dbReference>
<gene>
    <name evidence="4" type="primary">LOC6903515</name>
</gene>
<dbReference type="Proteomes" id="UP000001819">
    <property type="component" value="Chromosome 4"/>
</dbReference>
<evidence type="ECO:0000313" key="4">
    <source>
        <dbReference type="RefSeq" id="XP_033235177.1"/>
    </source>
</evidence>
<dbReference type="RefSeq" id="XP_033235177.1">
    <property type="nucleotide sequence ID" value="XM_033379286.1"/>
</dbReference>